<reference evidence="3 4" key="1">
    <citation type="submission" date="2020-08" db="EMBL/GenBank/DDBJ databases">
        <title>Genomic Encyclopedia of Type Strains, Phase III (KMG-III): the genomes of soil and plant-associated and newly described type strains.</title>
        <authorList>
            <person name="Whitman W."/>
        </authorList>
    </citation>
    <scope>NUCLEOTIDE SEQUENCE [LARGE SCALE GENOMIC DNA]</scope>
    <source>
        <strain evidence="3 4">CECT 8234</strain>
    </source>
</reference>
<dbReference type="AlphaFoldDB" id="A0A7W5C7L8"/>
<evidence type="ECO:0000256" key="2">
    <source>
        <dbReference type="ARBA" id="ARBA00023002"/>
    </source>
</evidence>
<dbReference type="SUPFAM" id="SSF51735">
    <property type="entry name" value="NAD(P)-binding Rossmann-fold domains"/>
    <property type="match status" value="1"/>
</dbReference>
<evidence type="ECO:0000256" key="1">
    <source>
        <dbReference type="ARBA" id="ARBA00006484"/>
    </source>
</evidence>
<dbReference type="RefSeq" id="WP_183560649.1">
    <property type="nucleotide sequence ID" value="NZ_CBCSLB010000011.1"/>
</dbReference>
<dbReference type="FunFam" id="3.40.50.720:FF:000084">
    <property type="entry name" value="Short-chain dehydrogenase reductase"/>
    <property type="match status" value="1"/>
</dbReference>
<dbReference type="GO" id="GO:0008206">
    <property type="term" value="P:bile acid metabolic process"/>
    <property type="evidence" value="ECO:0007669"/>
    <property type="project" value="UniProtKB-ARBA"/>
</dbReference>
<proteinExistence type="inferred from homology"/>
<dbReference type="EC" id="1.1.1.47" evidence="3"/>
<name>A0A7W5C7L8_9BACL</name>
<gene>
    <name evidence="3" type="ORF">FHS16_001595</name>
</gene>
<comment type="similarity">
    <text evidence="1">Belongs to the short-chain dehydrogenases/reductases (SDR) family.</text>
</comment>
<dbReference type="InterPro" id="IPR036291">
    <property type="entry name" value="NAD(P)-bd_dom_sf"/>
</dbReference>
<comment type="caution">
    <text evidence="3">The sequence shown here is derived from an EMBL/GenBank/DDBJ whole genome shotgun (WGS) entry which is preliminary data.</text>
</comment>
<dbReference type="Gene3D" id="3.40.50.720">
    <property type="entry name" value="NAD(P)-binding Rossmann-like Domain"/>
    <property type="match status" value="1"/>
</dbReference>
<organism evidence="3 4">
    <name type="scientific">Paenibacillus endophyticus</name>
    <dbReference type="NCBI Taxonomy" id="1294268"/>
    <lineage>
        <taxon>Bacteria</taxon>
        <taxon>Bacillati</taxon>
        <taxon>Bacillota</taxon>
        <taxon>Bacilli</taxon>
        <taxon>Bacillales</taxon>
        <taxon>Paenibacillaceae</taxon>
        <taxon>Paenibacillus</taxon>
    </lineage>
</organism>
<protein>
    <submittedName>
        <fullName evidence="3">Glucose 1-dehydrogenase</fullName>
        <ecNumber evidence="3">1.1.1.47</ecNumber>
    </submittedName>
</protein>
<dbReference type="PRINTS" id="PR00081">
    <property type="entry name" value="GDHRDH"/>
</dbReference>
<dbReference type="InterPro" id="IPR002347">
    <property type="entry name" value="SDR_fam"/>
</dbReference>
<evidence type="ECO:0000313" key="3">
    <source>
        <dbReference type="EMBL" id="MBB3151549.1"/>
    </source>
</evidence>
<sequence>MSIAGKIALVTGAGTGIGKGVAVELARRGVQVAVHYNQSDAGALHTKQMIDELGGSCLLVQANVANKLEIERMVSRIAEHYGGVDLLVNNAALQLNHPLFDYSEADFDRMFNINLKGYWQCIQAVVPYMKAKQFGRIILMSSVHSKRPTDFDVVYSMTKGGIRMLGRESAIELAQYGITVNTIEPGAVDVGKQSARESKPFMTAEEMDKHKRQSRPIREKFPLGRVGRPLDVAQLVCFLASDESEFMTGSAIRLDGGSMLL</sequence>
<dbReference type="CDD" id="cd05233">
    <property type="entry name" value="SDR_c"/>
    <property type="match status" value="1"/>
</dbReference>
<dbReference type="GO" id="GO:0047936">
    <property type="term" value="F:glucose 1-dehydrogenase [NAD(P)+] activity"/>
    <property type="evidence" value="ECO:0007669"/>
    <property type="project" value="UniProtKB-EC"/>
</dbReference>
<keyword evidence="4" id="KW-1185">Reference proteome</keyword>
<accession>A0A7W5C7L8</accession>
<dbReference type="EMBL" id="JACHXW010000004">
    <property type="protein sequence ID" value="MBB3151549.1"/>
    <property type="molecule type" value="Genomic_DNA"/>
</dbReference>
<dbReference type="PANTHER" id="PTHR43639:SF1">
    <property type="entry name" value="SHORT-CHAIN DEHYDROGENASE_REDUCTASE FAMILY PROTEIN"/>
    <property type="match status" value="1"/>
</dbReference>
<dbReference type="PANTHER" id="PTHR43639">
    <property type="entry name" value="OXIDOREDUCTASE, SHORT-CHAIN DEHYDROGENASE/REDUCTASE FAMILY (AFU_ORTHOLOGUE AFUA_5G02870)"/>
    <property type="match status" value="1"/>
</dbReference>
<dbReference type="Proteomes" id="UP000518605">
    <property type="component" value="Unassembled WGS sequence"/>
</dbReference>
<dbReference type="PRINTS" id="PR00080">
    <property type="entry name" value="SDRFAMILY"/>
</dbReference>
<dbReference type="Pfam" id="PF13561">
    <property type="entry name" value="adh_short_C2"/>
    <property type="match status" value="1"/>
</dbReference>
<keyword evidence="2 3" id="KW-0560">Oxidoreductase</keyword>
<evidence type="ECO:0000313" key="4">
    <source>
        <dbReference type="Proteomes" id="UP000518605"/>
    </source>
</evidence>